<keyword evidence="9" id="KW-1185">Reference proteome</keyword>
<evidence type="ECO:0000256" key="5">
    <source>
        <dbReference type="ARBA" id="ARBA00022989"/>
    </source>
</evidence>
<sequence length="485" mass="55902">MESESIKKSLFSGLIWTSGGQFLTVIVNLSINIVLAKFLSPDQFGVMGIIMFFVLLGDVLAKGGLSGALIRMEKVNPLDYSTVFVFNLIVSTILYIILWISSEEISIYYGHNEIEILLRITGLTLIVNAFQLINITNLVRSWKFKERFIFEFSSTLIASIISVVLALNDFGIWALALLPLNTSLFLTIFLILSEGFHGGYMFSFKSFKKTYKFGVNTTLASLIETTFENIYSLVLGRYFSVTQVGYFYQAQKLQKVPNNILNSFSQRVLFPVLSKSQNNKLEFSRVYNKINILFTVFVGLFGLFIFIFSKPIILLLFGSKWLGSVFYLQLFIVASFFYMQEQFNRIIFKVFDKTSNILVLEIIKKVFQIITIIFGVYYLNIKYLIFGYVLTSVFSFFINFSRSRKIINSDFFGEIAIVLKIFICGLVCVFINNFCLTIFEFKYLIYFLFPFLILLYFAFLNILNVCNISDLKNILNFLNLKKIIK</sequence>
<feature type="transmembrane region" description="Helical" evidence="7">
    <location>
        <begin position="383"/>
        <end position="400"/>
    </location>
</feature>
<evidence type="ECO:0000256" key="1">
    <source>
        <dbReference type="ARBA" id="ARBA00004651"/>
    </source>
</evidence>
<keyword evidence="6 7" id="KW-0472">Membrane</keyword>
<evidence type="ECO:0000256" key="6">
    <source>
        <dbReference type="ARBA" id="ARBA00023136"/>
    </source>
</evidence>
<dbReference type="InterPro" id="IPR050833">
    <property type="entry name" value="Poly_Biosynth_Transport"/>
</dbReference>
<dbReference type="RefSeq" id="WP_073569751.1">
    <property type="nucleotide sequence ID" value="NZ_FRXN01000001.1"/>
</dbReference>
<feature type="transmembrane region" description="Helical" evidence="7">
    <location>
        <begin position="12"/>
        <end position="31"/>
    </location>
</feature>
<keyword evidence="3" id="KW-1003">Cell membrane</keyword>
<feature type="transmembrane region" description="Helical" evidence="7">
    <location>
        <begin position="82"/>
        <end position="101"/>
    </location>
</feature>
<feature type="transmembrane region" description="Helical" evidence="7">
    <location>
        <begin position="444"/>
        <end position="463"/>
    </location>
</feature>
<dbReference type="AlphaFoldDB" id="A0A1M7Z3D6"/>
<feature type="transmembrane region" description="Helical" evidence="7">
    <location>
        <begin position="290"/>
        <end position="309"/>
    </location>
</feature>
<keyword evidence="4 7" id="KW-0812">Transmembrane</keyword>
<evidence type="ECO:0000313" key="9">
    <source>
        <dbReference type="Proteomes" id="UP000184609"/>
    </source>
</evidence>
<dbReference type="Pfam" id="PF13440">
    <property type="entry name" value="Polysacc_synt_3"/>
    <property type="match status" value="1"/>
</dbReference>
<evidence type="ECO:0000256" key="2">
    <source>
        <dbReference type="ARBA" id="ARBA00007430"/>
    </source>
</evidence>
<dbReference type="PANTHER" id="PTHR30250">
    <property type="entry name" value="PST FAMILY PREDICTED COLANIC ACID TRANSPORTER"/>
    <property type="match status" value="1"/>
</dbReference>
<feature type="transmembrane region" description="Helical" evidence="7">
    <location>
        <begin position="148"/>
        <end position="166"/>
    </location>
</feature>
<dbReference type="STRING" id="1073327.SAMN04488108_0049"/>
<proteinExistence type="inferred from homology"/>
<feature type="transmembrane region" description="Helical" evidence="7">
    <location>
        <begin position="358"/>
        <end position="377"/>
    </location>
</feature>
<evidence type="ECO:0000256" key="7">
    <source>
        <dbReference type="SAM" id="Phobius"/>
    </source>
</evidence>
<organism evidence="8 9">
    <name type="scientific">Algoriphagus zhangzhouensis</name>
    <dbReference type="NCBI Taxonomy" id="1073327"/>
    <lineage>
        <taxon>Bacteria</taxon>
        <taxon>Pseudomonadati</taxon>
        <taxon>Bacteroidota</taxon>
        <taxon>Cytophagia</taxon>
        <taxon>Cytophagales</taxon>
        <taxon>Cyclobacteriaceae</taxon>
        <taxon>Algoriphagus</taxon>
    </lineage>
</organism>
<evidence type="ECO:0000256" key="3">
    <source>
        <dbReference type="ARBA" id="ARBA00022475"/>
    </source>
</evidence>
<accession>A0A1M7Z3D6</accession>
<protein>
    <submittedName>
        <fullName evidence="8">Membrane protein involved in the export of O-antigen and teichoic acid</fullName>
    </submittedName>
</protein>
<dbReference type="Proteomes" id="UP000184609">
    <property type="component" value="Unassembled WGS sequence"/>
</dbReference>
<dbReference type="OrthoDB" id="9770347at2"/>
<feature type="transmembrane region" description="Helical" evidence="7">
    <location>
        <begin position="116"/>
        <end position="136"/>
    </location>
</feature>
<dbReference type="GO" id="GO:0005886">
    <property type="term" value="C:plasma membrane"/>
    <property type="evidence" value="ECO:0007669"/>
    <property type="project" value="UniProtKB-SubCell"/>
</dbReference>
<dbReference type="EMBL" id="FRXN01000001">
    <property type="protein sequence ID" value="SHO59413.1"/>
    <property type="molecule type" value="Genomic_DNA"/>
</dbReference>
<name>A0A1M7Z3D6_9BACT</name>
<comment type="subcellular location">
    <subcellularLocation>
        <location evidence="1">Cell membrane</location>
        <topology evidence="1">Multi-pass membrane protein</topology>
    </subcellularLocation>
</comment>
<evidence type="ECO:0000313" key="8">
    <source>
        <dbReference type="EMBL" id="SHO59413.1"/>
    </source>
</evidence>
<feature type="transmembrane region" description="Helical" evidence="7">
    <location>
        <begin position="321"/>
        <end position="338"/>
    </location>
</feature>
<reference evidence="9" key="1">
    <citation type="submission" date="2016-12" db="EMBL/GenBank/DDBJ databases">
        <authorList>
            <person name="Varghese N."/>
            <person name="Submissions S."/>
        </authorList>
    </citation>
    <scope>NUCLEOTIDE SEQUENCE [LARGE SCALE GENOMIC DNA]</scope>
    <source>
        <strain evidence="9">DSM 25035</strain>
    </source>
</reference>
<dbReference type="CDD" id="cd13127">
    <property type="entry name" value="MATE_tuaB_like"/>
    <property type="match status" value="1"/>
</dbReference>
<comment type="similarity">
    <text evidence="2">Belongs to the polysaccharide synthase family.</text>
</comment>
<evidence type="ECO:0000256" key="4">
    <source>
        <dbReference type="ARBA" id="ARBA00022692"/>
    </source>
</evidence>
<gene>
    <name evidence="8" type="ORF">SAMN04488108_0049</name>
</gene>
<feature type="transmembrane region" description="Helical" evidence="7">
    <location>
        <begin position="412"/>
        <end position="432"/>
    </location>
</feature>
<dbReference type="PANTHER" id="PTHR30250:SF10">
    <property type="entry name" value="LIPOPOLYSACCHARIDE BIOSYNTHESIS PROTEIN WZXC"/>
    <property type="match status" value="1"/>
</dbReference>
<keyword evidence="5 7" id="KW-1133">Transmembrane helix</keyword>
<feature type="transmembrane region" description="Helical" evidence="7">
    <location>
        <begin position="43"/>
        <end position="61"/>
    </location>
</feature>